<name>A0ABV7U4V2_9RHOB</name>
<proteinExistence type="predicted"/>
<dbReference type="RefSeq" id="WP_377761386.1">
    <property type="nucleotide sequence ID" value="NZ_JBHRXY010000007.1"/>
</dbReference>
<protein>
    <recommendedName>
        <fullName evidence="3">DUF2497 domain-containing protein</fullName>
    </recommendedName>
</protein>
<evidence type="ECO:0000313" key="1">
    <source>
        <dbReference type="EMBL" id="MFC3629950.1"/>
    </source>
</evidence>
<reference evidence="2" key="1">
    <citation type="journal article" date="2019" name="Int. J. Syst. Evol. Microbiol.">
        <title>The Global Catalogue of Microorganisms (GCM) 10K type strain sequencing project: providing services to taxonomists for standard genome sequencing and annotation.</title>
        <authorList>
            <consortium name="The Broad Institute Genomics Platform"/>
            <consortium name="The Broad Institute Genome Sequencing Center for Infectious Disease"/>
            <person name="Wu L."/>
            <person name="Ma J."/>
        </authorList>
    </citation>
    <scope>NUCLEOTIDE SEQUENCE [LARGE SCALE GENOMIC DNA]</scope>
    <source>
        <strain evidence="2">KCTC 42473</strain>
    </source>
</reference>
<dbReference type="Proteomes" id="UP001595539">
    <property type="component" value="Unassembled WGS sequence"/>
</dbReference>
<gene>
    <name evidence="1" type="ORF">ACFOM8_10890</name>
</gene>
<organism evidence="1 2">
    <name type="scientific">Paracoccus angustae</name>
    <dbReference type="NCBI Taxonomy" id="1671480"/>
    <lineage>
        <taxon>Bacteria</taxon>
        <taxon>Pseudomonadati</taxon>
        <taxon>Pseudomonadota</taxon>
        <taxon>Alphaproteobacteria</taxon>
        <taxon>Rhodobacterales</taxon>
        <taxon>Paracoccaceae</taxon>
        <taxon>Paracoccus</taxon>
    </lineage>
</organism>
<evidence type="ECO:0008006" key="3">
    <source>
        <dbReference type="Google" id="ProtNLM"/>
    </source>
</evidence>
<evidence type="ECO:0000313" key="2">
    <source>
        <dbReference type="Proteomes" id="UP001595539"/>
    </source>
</evidence>
<sequence length="293" mass="31655">MADPRVSQNAARLSEDIGDVLSAIRRMIADDDALSTARDGIRSGRTNLVQDDAGEFLARRYGGNAALARQMVEGAESVRPAVSADPAPLPEPGNVPQVPAFILRTATQPAANVAPLRLGAERRVAEPEPAKTSGWRAWLRPEVRETVPQPDHAPAPEPVPAPVSLEQAVQDFADDSDDFAEAFDWKARMRPELEEPAPAVAARPVEQRLSGWTLPPEPAVDPVAELAAAAAAFDAELQAQADGDSTEQDIRDMLREMVQEELNGELGQRFSANLRAVIRREVAAAIEAQLDRF</sequence>
<comment type="caution">
    <text evidence="1">The sequence shown here is derived from an EMBL/GenBank/DDBJ whole genome shotgun (WGS) entry which is preliminary data.</text>
</comment>
<dbReference type="EMBL" id="JBHRXY010000007">
    <property type="protein sequence ID" value="MFC3629950.1"/>
    <property type="molecule type" value="Genomic_DNA"/>
</dbReference>
<accession>A0ABV7U4V2</accession>
<keyword evidence="2" id="KW-1185">Reference proteome</keyword>